<name>A0A9X3Z261_9BACL</name>
<dbReference type="Gene3D" id="3.10.580.10">
    <property type="entry name" value="CBS-domain"/>
    <property type="match status" value="1"/>
</dbReference>
<protein>
    <submittedName>
        <fullName evidence="4">CBS domain-containing protein</fullName>
    </submittedName>
</protein>
<evidence type="ECO:0000259" key="3">
    <source>
        <dbReference type="PROSITE" id="PS51371"/>
    </source>
</evidence>
<reference evidence="4" key="1">
    <citation type="submission" date="2022-12" db="EMBL/GenBank/DDBJ databases">
        <title>Draft genome sequence of the thermophilic strain Brevibacillus thermoruber HT42, isolated from Los Humeros, Puebla, Mexico, with biotechnological potential.</title>
        <authorList>
            <person name="Lara Sanchez J."/>
            <person name="Solis Palacios R."/>
            <person name="Bustos Baena A.S."/>
            <person name="Ruz Baez A.E."/>
            <person name="Espinosa Luna G."/>
            <person name="Oliart Ros R.M."/>
        </authorList>
    </citation>
    <scope>NUCLEOTIDE SEQUENCE</scope>
    <source>
        <strain evidence="4">HT42</strain>
    </source>
</reference>
<evidence type="ECO:0000313" key="4">
    <source>
        <dbReference type="EMBL" id="MDA5107284.1"/>
    </source>
</evidence>
<dbReference type="InterPro" id="IPR051257">
    <property type="entry name" value="Diverse_CBS-Domain"/>
</dbReference>
<dbReference type="Pfam" id="PF00571">
    <property type="entry name" value="CBS"/>
    <property type="match status" value="2"/>
</dbReference>
<dbReference type="PROSITE" id="PS51371">
    <property type="entry name" value="CBS"/>
    <property type="match status" value="1"/>
</dbReference>
<dbReference type="PANTHER" id="PTHR43080">
    <property type="entry name" value="CBS DOMAIN-CONTAINING PROTEIN CBSX3, MITOCHONDRIAL"/>
    <property type="match status" value="1"/>
</dbReference>
<dbReference type="EMBL" id="JAPYYP010000002">
    <property type="protein sequence ID" value="MDA5107284.1"/>
    <property type="molecule type" value="Genomic_DNA"/>
</dbReference>
<dbReference type="CDD" id="cd04643">
    <property type="entry name" value="CBS_pair_bac"/>
    <property type="match status" value="1"/>
</dbReference>
<dbReference type="InterPro" id="IPR000644">
    <property type="entry name" value="CBS_dom"/>
</dbReference>
<dbReference type="SUPFAM" id="SSF54631">
    <property type="entry name" value="CBS-domain pair"/>
    <property type="match status" value="1"/>
</dbReference>
<gene>
    <name evidence="4" type="ORF">O3V59_02845</name>
</gene>
<sequence length="156" mass="17743">MKQDGQLLHTKINELVIASTKVAHVQLGNSLEHALLVLTKTGYSAVPVLDHSYRLHGQISTTMIVNKILGLERFEYEKLSEHTVDEVMNTKVPRMKESDAFLKALEMSINHPFICIEDENGIFQGILTRRSILAVLYRHFRNLPYPAAENQSTDRT</sequence>
<dbReference type="PANTHER" id="PTHR43080:SF30">
    <property type="entry name" value="CYCLIC DI-AMP RECEPTOR B"/>
    <property type="match status" value="1"/>
</dbReference>
<proteinExistence type="predicted"/>
<dbReference type="AlphaFoldDB" id="A0A9X3Z261"/>
<accession>A0A9X3Z261</accession>
<dbReference type="Proteomes" id="UP001151071">
    <property type="component" value="Unassembled WGS sequence"/>
</dbReference>
<evidence type="ECO:0000256" key="1">
    <source>
        <dbReference type="ARBA" id="ARBA00023122"/>
    </source>
</evidence>
<evidence type="ECO:0000313" key="5">
    <source>
        <dbReference type="Proteomes" id="UP001151071"/>
    </source>
</evidence>
<comment type="caution">
    <text evidence="4">The sequence shown here is derived from an EMBL/GenBank/DDBJ whole genome shotgun (WGS) entry which is preliminary data.</text>
</comment>
<dbReference type="InterPro" id="IPR048125">
    <property type="entry name" value="CBS_CbpB"/>
</dbReference>
<organism evidence="4 5">
    <name type="scientific">Brevibacillus thermoruber</name>
    <dbReference type="NCBI Taxonomy" id="33942"/>
    <lineage>
        <taxon>Bacteria</taxon>
        <taxon>Bacillati</taxon>
        <taxon>Bacillota</taxon>
        <taxon>Bacilli</taxon>
        <taxon>Bacillales</taxon>
        <taxon>Paenibacillaceae</taxon>
        <taxon>Brevibacillus</taxon>
    </lineage>
</organism>
<keyword evidence="1 2" id="KW-0129">CBS domain</keyword>
<dbReference type="NCBIfam" id="NF041630">
    <property type="entry name" value="CBS_CbpB"/>
    <property type="match status" value="1"/>
</dbReference>
<feature type="domain" description="CBS" evidence="3">
    <location>
        <begin position="18"/>
        <end position="75"/>
    </location>
</feature>
<dbReference type="InterPro" id="IPR046342">
    <property type="entry name" value="CBS_dom_sf"/>
</dbReference>
<evidence type="ECO:0000256" key="2">
    <source>
        <dbReference type="PROSITE-ProRule" id="PRU00703"/>
    </source>
</evidence>
<dbReference type="RefSeq" id="WP_029099042.1">
    <property type="nucleotide sequence ID" value="NZ_JAPYYP010000002.1"/>
</dbReference>
<keyword evidence="5" id="KW-1185">Reference proteome</keyword>